<protein>
    <submittedName>
        <fullName evidence="1">Uncharacterized protein</fullName>
    </submittedName>
</protein>
<reference evidence="1" key="1">
    <citation type="submission" date="2014-11" db="EMBL/GenBank/DDBJ databases">
        <authorList>
            <person name="Amaro Gonzalez C."/>
        </authorList>
    </citation>
    <scope>NUCLEOTIDE SEQUENCE</scope>
</reference>
<proteinExistence type="predicted"/>
<dbReference type="AlphaFoldDB" id="A0A0E9RF58"/>
<organism evidence="1">
    <name type="scientific">Anguilla anguilla</name>
    <name type="common">European freshwater eel</name>
    <name type="synonym">Muraena anguilla</name>
    <dbReference type="NCBI Taxonomy" id="7936"/>
    <lineage>
        <taxon>Eukaryota</taxon>
        <taxon>Metazoa</taxon>
        <taxon>Chordata</taxon>
        <taxon>Craniata</taxon>
        <taxon>Vertebrata</taxon>
        <taxon>Euteleostomi</taxon>
        <taxon>Actinopterygii</taxon>
        <taxon>Neopterygii</taxon>
        <taxon>Teleostei</taxon>
        <taxon>Anguilliformes</taxon>
        <taxon>Anguillidae</taxon>
        <taxon>Anguilla</taxon>
    </lineage>
</organism>
<evidence type="ECO:0000313" key="1">
    <source>
        <dbReference type="EMBL" id="JAH27437.1"/>
    </source>
</evidence>
<sequence length="24" mass="2810">MFANKINIPCVITIYQYVYTSKLS</sequence>
<dbReference type="EMBL" id="GBXM01081140">
    <property type="protein sequence ID" value="JAH27437.1"/>
    <property type="molecule type" value="Transcribed_RNA"/>
</dbReference>
<name>A0A0E9RF58_ANGAN</name>
<reference evidence="1" key="2">
    <citation type="journal article" date="2015" name="Fish Shellfish Immunol.">
        <title>Early steps in the European eel (Anguilla anguilla)-Vibrio vulnificus interaction in the gills: Role of the RtxA13 toxin.</title>
        <authorList>
            <person name="Callol A."/>
            <person name="Pajuelo D."/>
            <person name="Ebbesson L."/>
            <person name="Teles M."/>
            <person name="MacKenzie S."/>
            <person name="Amaro C."/>
        </authorList>
    </citation>
    <scope>NUCLEOTIDE SEQUENCE</scope>
</reference>
<accession>A0A0E9RF58</accession>